<dbReference type="InterPro" id="IPR000157">
    <property type="entry name" value="TIR_dom"/>
</dbReference>
<evidence type="ECO:0000313" key="3">
    <source>
        <dbReference type="Proteomes" id="UP000030645"/>
    </source>
</evidence>
<keyword evidence="3" id="KW-1185">Reference proteome</keyword>
<dbReference type="Pfam" id="PF01582">
    <property type="entry name" value="TIR"/>
    <property type="match status" value="1"/>
</dbReference>
<organism evidence="2 3">
    <name type="scientific">Morus notabilis</name>
    <dbReference type="NCBI Taxonomy" id="981085"/>
    <lineage>
        <taxon>Eukaryota</taxon>
        <taxon>Viridiplantae</taxon>
        <taxon>Streptophyta</taxon>
        <taxon>Embryophyta</taxon>
        <taxon>Tracheophyta</taxon>
        <taxon>Spermatophyta</taxon>
        <taxon>Magnoliopsida</taxon>
        <taxon>eudicotyledons</taxon>
        <taxon>Gunneridae</taxon>
        <taxon>Pentapetalae</taxon>
        <taxon>rosids</taxon>
        <taxon>fabids</taxon>
        <taxon>Rosales</taxon>
        <taxon>Moraceae</taxon>
        <taxon>Moreae</taxon>
        <taxon>Morus</taxon>
    </lineage>
</organism>
<name>W9QM84_9ROSA</name>
<proteinExistence type="predicted"/>
<feature type="domain" description="TIR" evidence="1">
    <location>
        <begin position="4"/>
        <end position="60"/>
    </location>
</feature>
<gene>
    <name evidence="2" type="ORF">L484_007409</name>
</gene>
<reference evidence="3" key="1">
    <citation type="submission" date="2013-01" db="EMBL/GenBank/DDBJ databases">
        <title>Draft Genome Sequence of a Mulberry Tree, Morus notabilis C.K. Schneid.</title>
        <authorList>
            <person name="He N."/>
            <person name="Zhao S."/>
        </authorList>
    </citation>
    <scope>NUCLEOTIDE SEQUENCE</scope>
</reference>
<protein>
    <recommendedName>
        <fullName evidence="1">TIR domain-containing protein</fullName>
    </recommendedName>
</protein>
<dbReference type="EMBL" id="KE343375">
    <property type="protein sequence ID" value="EXB27064.1"/>
    <property type="molecule type" value="Genomic_DNA"/>
</dbReference>
<dbReference type="Gene3D" id="3.40.50.10140">
    <property type="entry name" value="Toll/interleukin-1 receptor homology (TIR) domain"/>
    <property type="match status" value="1"/>
</dbReference>
<dbReference type="Proteomes" id="UP000030645">
    <property type="component" value="Unassembled WGS sequence"/>
</dbReference>
<evidence type="ECO:0000259" key="1">
    <source>
        <dbReference type="Pfam" id="PF01582"/>
    </source>
</evidence>
<accession>W9QM84</accession>
<sequence>MKNVTRREWRAALTEVANIAGWDSRTYGTDSEFVEANVKDILLKLNGMSSSDDFKDLIGINKSIEEMYVTTVMH</sequence>
<dbReference type="AlphaFoldDB" id="W9QM84"/>
<evidence type="ECO:0000313" key="2">
    <source>
        <dbReference type="EMBL" id="EXB27064.1"/>
    </source>
</evidence>
<dbReference type="InterPro" id="IPR035897">
    <property type="entry name" value="Toll_tir_struct_dom_sf"/>
</dbReference>
<dbReference type="GO" id="GO:0007165">
    <property type="term" value="P:signal transduction"/>
    <property type="evidence" value="ECO:0007669"/>
    <property type="project" value="InterPro"/>
</dbReference>